<dbReference type="GO" id="GO:0046512">
    <property type="term" value="P:sphingosine biosynthetic process"/>
    <property type="evidence" value="ECO:0007669"/>
    <property type="project" value="TreeGrafter"/>
</dbReference>
<evidence type="ECO:0000256" key="3">
    <source>
        <dbReference type="ARBA" id="ARBA00013220"/>
    </source>
</evidence>
<organism evidence="10">
    <name type="scientific">Neobodo designis</name>
    <name type="common">Flagellated protozoan</name>
    <name type="synonym">Bodo designis</name>
    <dbReference type="NCBI Taxonomy" id="312471"/>
    <lineage>
        <taxon>Eukaryota</taxon>
        <taxon>Discoba</taxon>
        <taxon>Euglenozoa</taxon>
        <taxon>Kinetoplastea</taxon>
        <taxon>Metakinetoplastina</taxon>
        <taxon>Neobodonida</taxon>
        <taxon>Neobodo</taxon>
    </lineage>
</organism>
<dbReference type="PANTHER" id="PTHR13693">
    <property type="entry name" value="CLASS II AMINOTRANSFERASE/8-AMINO-7-OXONONANOATE SYNTHASE"/>
    <property type="match status" value="1"/>
</dbReference>
<comment type="catalytic activity">
    <reaction evidence="6">
        <text>L-serine + hexadecanoyl-CoA + H(+) = 3-oxosphinganine + CO2 + CoA</text>
        <dbReference type="Rhea" id="RHEA:14761"/>
        <dbReference type="ChEBI" id="CHEBI:15378"/>
        <dbReference type="ChEBI" id="CHEBI:16526"/>
        <dbReference type="ChEBI" id="CHEBI:33384"/>
        <dbReference type="ChEBI" id="CHEBI:57287"/>
        <dbReference type="ChEBI" id="CHEBI:57379"/>
        <dbReference type="ChEBI" id="CHEBI:58299"/>
        <dbReference type="EC" id="2.3.1.50"/>
    </reaction>
</comment>
<proteinExistence type="inferred from homology"/>
<dbReference type="EC" id="2.3.1.50" evidence="3"/>
<evidence type="ECO:0000256" key="2">
    <source>
        <dbReference type="ARBA" id="ARBA00008392"/>
    </source>
</evidence>
<reference evidence="10" key="1">
    <citation type="submission" date="2021-01" db="EMBL/GenBank/DDBJ databases">
        <authorList>
            <person name="Corre E."/>
            <person name="Pelletier E."/>
            <person name="Niang G."/>
            <person name="Scheremetjew M."/>
            <person name="Finn R."/>
            <person name="Kale V."/>
            <person name="Holt S."/>
            <person name="Cochrane G."/>
            <person name="Meng A."/>
            <person name="Brown T."/>
            <person name="Cohen L."/>
        </authorList>
    </citation>
    <scope>NUCLEOTIDE SEQUENCE</scope>
    <source>
        <strain evidence="10">CCAP 1951/1</strain>
    </source>
</reference>
<dbReference type="InterPro" id="IPR004839">
    <property type="entry name" value="Aminotransferase_I/II_large"/>
</dbReference>
<dbReference type="InterPro" id="IPR015421">
    <property type="entry name" value="PyrdxlP-dep_Trfase_major"/>
</dbReference>
<evidence type="ECO:0000256" key="4">
    <source>
        <dbReference type="ARBA" id="ARBA00022679"/>
    </source>
</evidence>
<dbReference type="AlphaFoldDB" id="A0A7S1LU14"/>
<dbReference type="GO" id="GO:0030170">
    <property type="term" value="F:pyridoxal phosphate binding"/>
    <property type="evidence" value="ECO:0007669"/>
    <property type="project" value="InterPro"/>
</dbReference>
<evidence type="ECO:0000256" key="8">
    <source>
        <dbReference type="SAM" id="MobiDB-lite"/>
    </source>
</evidence>
<dbReference type="SUPFAM" id="SSF53383">
    <property type="entry name" value="PLP-dependent transferases"/>
    <property type="match status" value="1"/>
</dbReference>
<comment type="similarity">
    <text evidence="2 7">Belongs to the class-II pyridoxal-phosphate-dependent aminotransferase family.</text>
</comment>
<evidence type="ECO:0000256" key="6">
    <source>
        <dbReference type="ARBA" id="ARBA00048528"/>
    </source>
</evidence>
<dbReference type="InterPro" id="IPR015422">
    <property type="entry name" value="PyrdxlP-dep_Trfase_small"/>
</dbReference>
<dbReference type="GO" id="GO:0046513">
    <property type="term" value="P:ceramide biosynthetic process"/>
    <property type="evidence" value="ECO:0007669"/>
    <property type="project" value="TreeGrafter"/>
</dbReference>
<dbReference type="InterPro" id="IPR015424">
    <property type="entry name" value="PyrdxlP-dep_Trfase"/>
</dbReference>
<dbReference type="GO" id="GO:0004758">
    <property type="term" value="F:serine C-palmitoyltransferase activity"/>
    <property type="evidence" value="ECO:0007669"/>
    <property type="project" value="UniProtKB-EC"/>
</dbReference>
<dbReference type="GO" id="GO:0017059">
    <property type="term" value="C:serine palmitoyltransferase complex"/>
    <property type="evidence" value="ECO:0007669"/>
    <property type="project" value="TreeGrafter"/>
</dbReference>
<protein>
    <recommendedName>
        <fullName evidence="3">serine C-palmitoyltransferase</fullName>
        <ecNumber evidence="3">2.3.1.50</ecNumber>
    </recommendedName>
</protein>
<evidence type="ECO:0000256" key="5">
    <source>
        <dbReference type="ARBA" id="ARBA00022898"/>
    </source>
</evidence>
<dbReference type="PANTHER" id="PTHR13693:SF3">
    <property type="entry name" value="LD36009P"/>
    <property type="match status" value="1"/>
</dbReference>
<sequence>MPTAVELAAHNAKLPPPLPEPAAEDFESACSDELSTPPTAPGTPRNASLAAPGKVPNFAARASVAADLATKEATKPTRAAKAHEAPEAEAAPSMGIFIATIIGYITMIGWGLIREGFRAVFVADPDLQPTEGFAKLATGATDFFSRRVYRRIRDCWNRPINTRAGRVIGVMERKSDPGNRKFELTGNTIPCVNLASYNYLGFSEDIPSVTEDNLTALEQYGTGACASSQEGGQSQVLKELEVETAQFVGKEAAVVYAMGFVTNFSGLAPLFCDQTLVVSDSLNHASLVLGIRASVGRVKVFKHNDLGSLERTVRRSIIDGQPRTHRKWKRIVILVEGIYSMEGEILDLPRVVEIKKKYRCLLYVDEAHSIGALGATGRGVCEHCGVDPADVDLLMGTYTKSFGSIGGYIAGPAKLIADLKRYSGASLVGDTLHSAAAQQALSSLKVMQGKDGTTIGRDKIARLKDNASFIREELRKRDMLVLGESESPVVPVMVYEYHKLAMFSRECLKRNVAVVVVGYPATDPFEMRARLCISAAHTRADMQRAIDAIDAVADVVGVRYALPWPFRK</sequence>
<keyword evidence="5 7" id="KW-0663">Pyridoxal phosphate</keyword>
<evidence type="ECO:0000256" key="1">
    <source>
        <dbReference type="ARBA" id="ARBA00001933"/>
    </source>
</evidence>
<gene>
    <name evidence="10" type="ORF">NDES1114_LOCUS12607</name>
</gene>
<keyword evidence="4" id="KW-0808">Transferase</keyword>
<feature type="domain" description="Aminotransferase class I/classII large" evidence="9">
    <location>
        <begin position="191"/>
        <end position="549"/>
    </location>
</feature>
<accession>A0A7S1LU14</accession>
<dbReference type="GO" id="GO:0016020">
    <property type="term" value="C:membrane"/>
    <property type="evidence" value="ECO:0007669"/>
    <property type="project" value="GOC"/>
</dbReference>
<dbReference type="Gene3D" id="3.90.1150.10">
    <property type="entry name" value="Aspartate Aminotransferase, domain 1"/>
    <property type="match status" value="1"/>
</dbReference>
<evidence type="ECO:0000259" key="9">
    <source>
        <dbReference type="Pfam" id="PF00155"/>
    </source>
</evidence>
<dbReference type="EMBL" id="HBGF01019062">
    <property type="protein sequence ID" value="CAD9111864.1"/>
    <property type="molecule type" value="Transcribed_RNA"/>
</dbReference>
<dbReference type="Gene3D" id="3.40.640.10">
    <property type="entry name" value="Type I PLP-dependent aspartate aminotransferase-like (Major domain)"/>
    <property type="match status" value="1"/>
</dbReference>
<comment type="cofactor">
    <cofactor evidence="1 7">
        <name>pyridoxal 5'-phosphate</name>
        <dbReference type="ChEBI" id="CHEBI:597326"/>
    </cofactor>
</comment>
<dbReference type="PROSITE" id="PS00599">
    <property type="entry name" value="AA_TRANSFER_CLASS_2"/>
    <property type="match status" value="1"/>
</dbReference>
<feature type="region of interest" description="Disordered" evidence="8">
    <location>
        <begin position="1"/>
        <end position="52"/>
    </location>
</feature>
<evidence type="ECO:0000313" key="10">
    <source>
        <dbReference type="EMBL" id="CAD9111864.1"/>
    </source>
</evidence>
<dbReference type="InterPro" id="IPR001917">
    <property type="entry name" value="Aminotrans_II_pyridoxalP_BS"/>
</dbReference>
<name>A0A7S1LU14_NEODS</name>
<dbReference type="InterPro" id="IPR050087">
    <property type="entry name" value="AON_synthase_class-II"/>
</dbReference>
<evidence type="ECO:0000256" key="7">
    <source>
        <dbReference type="RuleBase" id="RU003693"/>
    </source>
</evidence>
<dbReference type="Pfam" id="PF00155">
    <property type="entry name" value="Aminotran_1_2"/>
    <property type="match status" value="1"/>
</dbReference>